<feature type="domain" description="AMP-binding enzyme C-terminal" evidence="2">
    <location>
        <begin position="439"/>
        <end position="515"/>
    </location>
</feature>
<dbReference type="InterPro" id="IPR000873">
    <property type="entry name" value="AMP-dep_synth/lig_dom"/>
</dbReference>
<sequence>MYETYSEIGLQDWTLVKTLDWRAGLTPDAPFLVFQEGDPISFSAMRQAARGYASNLKHAGICAGDRVILMLGNRPEHVALWFAINLLGAIDVPVNPALSGKLLEHTLNLVEAKTVIIDAQLLPTLCEIRSSLSHVCKVLTIGGDSDHPVSESDLEISPLVGHPHARMEGEFSPKMRYSDVMSILFTSGTSGPSKGVMLTHAQAFLTARQTAEGLWVEGHDTFYCAHPLFHMSPRFCALYAALLTGAKVCLDRKFSASEWIGRIRTTEATVTIGHGPLLEMIFSQPEQPDDAETKLTRIGTSPFPKRIAADFERRFAVKGIETWGMTEVNIPCWHPKDEPLRPGSCGKVRQEWYEFQVIDPDTDEVVPQGQVGEFAIRPKLPGIISPGYFANPSATLRAWRNLWFHTGDTGYMDEDGWMYFVDRLGDRIRRRAENISSYEIEAIANTFPLIEESAAVGVPSEFESDDDIKLCVVVRPGSTFSPQDLLTFLASSLPHYMVPRYIEVLDELPRTPTKKTRKVDLRMSGVTSRTWDRKAQGIQLKTLIENARAVPQEAGA</sequence>
<reference evidence="3 4" key="1">
    <citation type="submission" date="2024-09" db="EMBL/GenBank/DDBJ databases">
        <title>Nodulacao em especies de Leguminosae Basais da Amazonia e Caracterizacao dos Rizobios e Bacterias Associadas aos Nodulos.</title>
        <authorList>
            <person name="Jambeiro I.C.A."/>
            <person name="Lopes I.S."/>
            <person name="Aguiar E.R.G.R."/>
            <person name="Santos A.F.J."/>
            <person name="Dos Santos J.M.F."/>
            <person name="Gross E."/>
        </authorList>
    </citation>
    <scope>NUCLEOTIDE SEQUENCE [LARGE SCALE GENOMIC DNA]</scope>
    <source>
        <strain evidence="3 4">BRUESC1165</strain>
    </source>
</reference>
<dbReference type="Proteomes" id="UP001593940">
    <property type="component" value="Unassembled WGS sequence"/>
</dbReference>
<dbReference type="InterPro" id="IPR045851">
    <property type="entry name" value="AMP-bd_C_sf"/>
</dbReference>
<dbReference type="PROSITE" id="PS00455">
    <property type="entry name" value="AMP_BINDING"/>
    <property type="match status" value="1"/>
</dbReference>
<feature type="domain" description="AMP-dependent synthetase/ligase" evidence="1">
    <location>
        <begin position="20"/>
        <end position="379"/>
    </location>
</feature>
<dbReference type="Pfam" id="PF13193">
    <property type="entry name" value="AMP-binding_C"/>
    <property type="match status" value="1"/>
</dbReference>
<dbReference type="InterPro" id="IPR042099">
    <property type="entry name" value="ANL_N_sf"/>
</dbReference>
<protein>
    <submittedName>
        <fullName evidence="3">AMP-binding protein</fullName>
    </submittedName>
</protein>
<dbReference type="SUPFAM" id="SSF56801">
    <property type="entry name" value="Acetyl-CoA synthetase-like"/>
    <property type="match status" value="1"/>
</dbReference>
<dbReference type="EMBL" id="JBHOMY010000058">
    <property type="protein sequence ID" value="MFC1458605.1"/>
    <property type="molecule type" value="Genomic_DNA"/>
</dbReference>
<comment type="caution">
    <text evidence="3">The sequence shown here is derived from an EMBL/GenBank/DDBJ whole genome shotgun (WGS) entry which is preliminary data.</text>
</comment>
<dbReference type="Gene3D" id="3.40.50.12780">
    <property type="entry name" value="N-terminal domain of ligase-like"/>
    <property type="match status" value="1"/>
</dbReference>
<accession>A0ABV6YBZ8</accession>
<evidence type="ECO:0000313" key="4">
    <source>
        <dbReference type="Proteomes" id="UP001593940"/>
    </source>
</evidence>
<evidence type="ECO:0000259" key="2">
    <source>
        <dbReference type="Pfam" id="PF13193"/>
    </source>
</evidence>
<evidence type="ECO:0000313" key="3">
    <source>
        <dbReference type="EMBL" id="MFC1458605.1"/>
    </source>
</evidence>
<gene>
    <name evidence="3" type="ORF">ACETIH_18235</name>
</gene>
<name>A0ABV6YBZ8_9HYPH</name>
<dbReference type="InterPro" id="IPR020845">
    <property type="entry name" value="AMP-binding_CS"/>
</dbReference>
<keyword evidence="4" id="KW-1185">Reference proteome</keyword>
<dbReference type="Gene3D" id="3.30.300.30">
    <property type="match status" value="1"/>
</dbReference>
<organism evidence="3 4">
    <name type="scientific">Microvirga arabica</name>
    <dbReference type="NCBI Taxonomy" id="1128671"/>
    <lineage>
        <taxon>Bacteria</taxon>
        <taxon>Pseudomonadati</taxon>
        <taxon>Pseudomonadota</taxon>
        <taxon>Alphaproteobacteria</taxon>
        <taxon>Hyphomicrobiales</taxon>
        <taxon>Methylobacteriaceae</taxon>
        <taxon>Microvirga</taxon>
    </lineage>
</organism>
<dbReference type="InterPro" id="IPR050237">
    <property type="entry name" value="ATP-dep_AMP-bd_enzyme"/>
</dbReference>
<dbReference type="InterPro" id="IPR025110">
    <property type="entry name" value="AMP-bd_C"/>
</dbReference>
<proteinExistence type="predicted"/>
<dbReference type="PANTHER" id="PTHR43767:SF1">
    <property type="entry name" value="NONRIBOSOMAL PEPTIDE SYNTHASE PES1 (EUROFUNG)-RELATED"/>
    <property type="match status" value="1"/>
</dbReference>
<evidence type="ECO:0000259" key="1">
    <source>
        <dbReference type="Pfam" id="PF00501"/>
    </source>
</evidence>
<dbReference type="Pfam" id="PF00501">
    <property type="entry name" value="AMP-binding"/>
    <property type="match status" value="1"/>
</dbReference>
<dbReference type="PANTHER" id="PTHR43767">
    <property type="entry name" value="LONG-CHAIN-FATTY-ACID--COA LIGASE"/>
    <property type="match status" value="1"/>
</dbReference>